<gene>
    <name evidence="2" type="ORF">SteCoe_19595</name>
</gene>
<proteinExistence type="predicted"/>
<sequence length="214" mass="24347">MEVKAESSIPPVIGSRESSILFQRMPEKLSPDVIPQWENSEDGQKLFIPSSDDETIIAKAQLSRLLCCYAPFAEGDYRVDWKDKTRISTLITKEQVQSFCEKASEYCKYSMLRAAAGRRLFYFGLVLILFICGIITGLGMKFDMPWISGFAVLVFVFGIGCFYEIINSRARNIYDTLRGFIEINDDYSCKGIEVRPGPYGAYIEFAIIRAKDFK</sequence>
<organism evidence="2 3">
    <name type="scientific">Stentor coeruleus</name>
    <dbReference type="NCBI Taxonomy" id="5963"/>
    <lineage>
        <taxon>Eukaryota</taxon>
        <taxon>Sar</taxon>
        <taxon>Alveolata</taxon>
        <taxon>Ciliophora</taxon>
        <taxon>Postciliodesmatophora</taxon>
        <taxon>Heterotrichea</taxon>
        <taxon>Heterotrichida</taxon>
        <taxon>Stentoridae</taxon>
        <taxon>Stentor</taxon>
    </lineage>
</organism>
<dbReference type="EMBL" id="MPUH01000433">
    <property type="protein sequence ID" value="OMJ80227.1"/>
    <property type="molecule type" value="Genomic_DNA"/>
</dbReference>
<keyword evidence="1" id="KW-1133">Transmembrane helix</keyword>
<dbReference type="Proteomes" id="UP000187209">
    <property type="component" value="Unassembled WGS sequence"/>
</dbReference>
<dbReference type="AlphaFoldDB" id="A0A1R2BU75"/>
<comment type="caution">
    <text evidence="2">The sequence shown here is derived from an EMBL/GenBank/DDBJ whole genome shotgun (WGS) entry which is preliminary data.</text>
</comment>
<keyword evidence="1" id="KW-0472">Membrane</keyword>
<evidence type="ECO:0000313" key="2">
    <source>
        <dbReference type="EMBL" id="OMJ80227.1"/>
    </source>
</evidence>
<keyword evidence="1" id="KW-0812">Transmembrane</keyword>
<feature type="transmembrane region" description="Helical" evidence="1">
    <location>
        <begin position="146"/>
        <end position="166"/>
    </location>
</feature>
<accession>A0A1R2BU75</accession>
<feature type="transmembrane region" description="Helical" evidence="1">
    <location>
        <begin position="120"/>
        <end position="140"/>
    </location>
</feature>
<keyword evidence="3" id="KW-1185">Reference proteome</keyword>
<evidence type="ECO:0000313" key="3">
    <source>
        <dbReference type="Proteomes" id="UP000187209"/>
    </source>
</evidence>
<reference evidence="2 3" key="1">
    <citation type="submission" date="2016-11" db="EMBL/GenBank/DDBJ databases">
        <title>The macronuclear genome of Stentor coeruleus: a giant cell with tiny introns.</title>
        <authorList>
            <person name="Slabodnick M."/>
            <person name="Ruby J.G."/>
            <person name="Reiff S.B."/>
            <person name="Swart E.C."/>
            <person name="Gosai S."/>
            <person name="Prabakaran S."/>
            <person name="Witkowska E."/>
            <person name="Larue G.E."/>
            <person name="Fisher S."/>
            <person name="Freeman R.M."/>
            <person name="Gunawardena J."/>
            <person name="Chu W."/>
            <person name="Stover N.A."/>
            <person name="Gregory B.D."/>
            <person name="Nowacki M."/>
            <person name="Derisi J."/>
            <person name="Roy S.W."/>
            <person name="Marshall W.F."/>
            <person name="Sood P."/>
        </authorList>
    </citation>
    <scope>NUCLEOTIDE SEQUENCE [LARGE SCALE GENOMIC DNA]</scope>
    <source>
        <strain evidence="2">WM001</strain>
    </source>
</reference>
<name>A0A1R2BU75_9CILI</name>
<evidence type="ECO:0000256" key="1">
    <source>
        <dbReference type="SAM" id="Phobius"/>
    </source>
</evidence>
<protein>
    <submittedName>
        <fullName evidence="2">Uncharacterized protein</fullName>
    </submittedName>
</protein>